<feature type="domain" description="K Homology" evidence="2">
    <location>
        <begin position="1"/>
        <end position="53"/>
    </location>
</feature>
<dbReference type="AlphaFoldDB" id="A0A9W9YA40"/>
<protein>
    <recommendedName>
        <fullName evidence="2">K Homology domain-containing protein</fullName>
    </recommendedName>
</protein>
<dbReference type="InterPro" id="IPR004087">
    <property type="entry name" value="KH_dom"/>
</dbReference>
<dbReference type="InterPro" id="IPR004088">
    <property type="entry name" value="KH_dom_type_1"/>
</dbReference>
<proteinExistence type="predicted"/>
<feature type="domain" description="K Homology" evidence="2">
    <location>
        <begin position="61"/>
        <end position="125"/>
    </location>
</feature>
<organism evidence="3 4">
    <name type="scientific">Desmophyllum pertusum</name>
    <dbReference type="NCBI Taxonomy" id="174260"/>
    <lineage>
        <taxon>Eukaryota</taxon>
        <taxon>Metazoa</taxon>
        <taxon>Cnidaria</taxon>
        <taxon>Anthozoa</taxon>
        <taxon>Hexacorallia</taxon>
        <taxon>Scleractinia</taxon>
        <taxon>Caryophylliina</taxon>
        <taxon>Caryophylliidae</taxon>
        <taxon>Desmophyllum</taxon>
    </lineage>
</organism>
<dbReference type="Pfam" id="PF00013">
    <property type="entry name" value="KH_1"/>
    <property type="match status" value="1"/>
</dbReference>
<dbReference type="InterPro" id="IPR036612">
    <property type="entry name" value="KH_dom_type_1_sf"/>
</dbReference>
<evidence type="ECO:0000256" key="1">
    <source>
        <dbReference type="PROSITE-ProRule" id="PRU00117"/>
    </source>
</evidence>
<accession>A0A9W9YA40</accession>
<dbReference type="GO" id="GO:0003723">
    <property type="term" value="F:RNA binding"/>
    <property type="evidence" value="ECO:0007669"/>
    <property type="project" value="UniProtKB-UniRule"/>
</dbReference>
<name>A0A9W9YA40_9CNID</name>
<dbReference type="Proteomes" id="UP001163046">
    <property type="component" value="Unassembled WGS sequence"/>
</dbReference>
<keyword evidence="4" id="KW-1185">Reference proteome</keyword>
<dbReference type="OrthoDB" id="5975791at2759"/>
<sequence>MGFVIGKNGNTIKQIELQSGARITTKSDNSGFTVCGNEEQRACATGLINQTAAKMPTRRYTCPGQLVKIPSQFKKLVSGPRGDNLRSVSTLTGAEVSQLGGQQLYVTGPKKRVKHAEFLLKNKVFSYARGSKAQFLVYITYPRSKFRVFLSLGLSESEGQQRCVYIDERNLPEGCELKLVLAEGKERMVLPGSQSQYRLKPTDEYELQGACGGQNYVLTDYDASLTRSVLSSLRDIKLEIESGNYHKADMWSHFGTVIIRDPDEVDVEETWSVADAAKKLQATTQKRSEWLVAFKEGVELADQVVYDTFGEQTEEDFMARYDLSFVTPRSQAMRCKVWVANKEVKKKLEEIPIPFQDLKNIVEELRFEDEQTRERCRGWLVLQSKKFLQVNIIFPSSDIDCRMTIRALTDDVIVNNNGVHEKEATNLLSQHLSKLTYTDADGLRLPEETLPQGFLHNHSRCSRRTLYTPRTGFTMIVSKEKSWSSDFREEDSRETTDIHLHSEKWDRLLSGEDWEPEMISAELPEFLQFVRQVQEFISRNCHESARNTEPVKQRHRRRNHKE</sequence>
<dbReference type="PROSITE" id="PS50084">
    <property type="entry name" value="KH_TYPE_1"/>
    <property type="match status" value="2"/>
</dbReference>
<dbReference type="SMART" id="SM00322">
    <property type="entry name" value="KH"/>
    <property type="match status" value="2"/>
</dbReference>
<dbReference type="SUPFAM" id="SSF54791">
    <property type="entry name" value="Eukaryotic type KH-domain (KH-domain type I)"/>
    <property type="match status" value="2"/>
</dbReference>
<dbReference type="Gene3D" id="3.30.310.210">
    <property type="match status" value="1"/>
</dbReference>
<dbReference type="CDD" id="cd00105">
    <property type="entry name" value="KH-I"/>
    <property type="match status" value="2"/>
</dbReference>
<evidence type="ECO:0000313" key="3">
    <source>
        <dbReference type="EMBL" id="KAJ7323755.1"/>
    </source>
</evidence>
<comment type="caution">
    <text evidence="3">The sequence shown here is derived from an EMBL/GenBank/DDBJ whole genome shotgun (WGS) entry which is preliminary data.</text>
</comment>
<dbReference type="EMBL" id="MU827811">
    <property type="protein sequence ID" value="KAJ7323755.1"/>
    <property type="molecule type" value="Genomic_DNA"/>
</dbReference>
<evidence type="ECO:0000313" key="4">
    <source>
        <dbReference type="Proteomes" id="UP001163046"/>
    </source>
</evidence>
<evidence type="ECO:0000259" key="2">
    <source>
        <dbReference type="SMART" id="SM00322"/>
    </source>
</evidence>
<gene>
    <name evidence="3" type="ORF">OS493_030880</name>
</gene>
<reference evidence="3" key="1">
    <citation type="submission" date="2023-01" db="EMBL/GenBank/DDBJ databases">
        <title>Genome assembly of the deep-sea coral Lophelia pertusa.</title>
        <authorList>
            <person name="Herrera S."/>
            <person name="Cordes E."/>
        </authorList>
    </citation>
    <scope>NUCLEOTIDE SEQUENCE</scope>
    <source>
        <strain evidence="3">USNM1676648</strain>
        <tissue evidence="3">Polyp</tissue>
    </source>
</reference>
<keyword evidence="1" id="KW-0694">RNA-binding</keyword>